<name>A0A9D3XGC3_9SAUR</name>
<accession>A0A9D3XGC3</accession>
<proteinExistence type="predicted"/>
<dbReference type="AlphaFoldDB" id="A0A9D3XGC3"/>
<organism evidence="2 3">
    <name type="scientific">Mauremys mutica</name>
    <name type="common">yellowpond turtle</name>
    <dbReference type="NCBI Taxonomy" id="74926"/>
    <lineage>
        <taxon>Eukaryota</taxon>
        <taxon>Metazoa</taxon>
        <taxon>Chordata</taxon>
        <taxon>Craniata</taxon>
        <taxon>Vertebrata</taxon>
        <taxon>Euteleostomi</taxon>
        <taxon>Archelosauria</taxon>
        <taxon>Testudinata</taxon>
        <taxon>Testudines</taxon>
        <taxon>Cryptodira</taxon>
        <taxon>Durocryptodira</taxon>
        <taxon>Testudinoidea</taxon>
        <taxon>Geoemydidae</taxon>
        <taxon>Geoemydinae</taxon>
        <taxon>Mauremys</taxon>
    </lineage>
</organism>
<protein>
    <submittedName>
        <fullName evidence="2">Uncharacterized protein</fullName>
    </submittedName>
</protein>
<feature type="region of interest" description="Disordered" evidence="1">
    <location>
        <begin position="113"/>
        <end position="159"/>
    </location>
</feature>
<dbReference type="Proteomes" id="UP000827986">
    <property type="component" value="Unassembled WGS sequence"/>
</dbReference>
<dbReference type="EMBL" id="JAHDVG010000469">
    <property type="protein sequence ID" value="KAH1181014.1"/>
    <property type="molecule type" value="Genomic_DNA"/>
</dbReference>
<comment type="caution">
    <text evidence="2">The sequence shown here is derived from an EMBL/GenBank/DDBJ whole genome shotgun (WGS) entry which is preliminary data.</text>
</comment>
<evidence type="ECO:0000313" key="2">
    <source>
        <dbReference type="EMBL" id="KAH1181014.1"/>
    </source>
</evidence>
<sequence length="159" mass="16556">MPPPPPDLLQGGFGEAEGPEVHAMYPDTPPPPNVGRVNRVKPPHRGIWRGDHQSGGWAGAQILLLDLPLGGGGGERDDTAGGVCRPPWRWGAGGPAPPQTGCSLSWCQQWDPGREATESGVGGGEHWGLFGSPLPPLENQPGWGGRGTSSDRLVPFPGA</sequence>
<feature type="region of interest" description="Disordered" evidence="1">
    <location>
        <begin position="74"/>
        <end position="99"/>
    </location>
</feature>
<evidence type="ECO:0000256" key="1">
    <source>
        <dbReference type="SAM" id="MobiDB-lite"/>
    </source>
</evidence>
<evidence type="ECO:0000313" key="3">
    <source>
        <dbReference type="Proteomes" id="UP000827986"/>
    </source>
</evidence>
<feature type="region of interest" description="Disordered" evidence="1">
    <location>
        <begin position="1"/>
        <end position="41"/>
    </location>
</feature>
<keyword evidence="3" id="KW-1185">Reference proteome</keyword>
<gene>
    <name evidence="2" type="ORF">KIL84_001948</name>
</gene>
<reference evidence="2" key="1">
    <citation type="submission" date="2021-09" db="EMBL/GenBank/DDBJ databases">
        <title>The genome of Mauremys mutica provides insights into the evolution of semi-aquatic lifestyle.</title>
        <authorList>
            <person name="Gong S."/>
            <person name="Gao Y."/>
        </authorList>
    </citation>
    <scope>NUCLEOTIDE SEQUENCE</scope>
    <source>
        <strain evidence="2">MM-2020</strain>
        <tissue evidence="2">Muscle</tissue>
    </source>
</reference>
<feature type="compositionally biased region" description="Low complexity" evidence="1">
    <location>
        <begin position="80"/>
        <end position="90"/>
    </location>
</feature>